<reference evidence="6" key="1">
    <citation type="journal article" date="2015" name="Nat. Genet.">
        <title>The genome and transcriptome of the zoonotic hookworm Ancylostoma ceylanicum identify infection-specific gene families.</title>
        <authorList>
            <person name="Schwarz E.M."/>
            <person name="Hu Y."/>
            <person name="Antoshechkin I."/>
            <person name="Miller M.M."/>
            <person name="Sternberg P.W."/>
            <person name="Aroian R.V."/>
        </authorList>
    </citation>
    <scope>NUCLEOTIDE SEQUENCE</scope>
    <source>
        <strain evidence="6">HY135</strain>
    </source>
</reference>
<dbReference type="InterPro" id="IPR009878">
    <property type="entry name" value="Phlebovirus_G2_fusion"/>
</dbReference>
<feature type="region of interest" description="Disordered" evidence="1">
    <location>
        <begin position="962"/>
        <end position="1014"/>
    </location>
</feature>
<proteinExistence type="predicted"/>
<organism evidence="5 6">
    <name type="scientific">Ancylostoma ceylanicum</name>
    <dbReference type="NCBI Taxonomy" id="53326"/>
    <lineage>
        <taxon>Eukaryota</taxon>
        <taxon>Metazoa</taxon>
        <taxon>Ecdysozoa</taxon>
        <taxon>Nematoda</taxon>
        <taxon>Chromadorea</taxon>
        <taxon>Rhabditida</taxon>
        <taxon>Rhabditina</taxon>
        <taxon>Rhabditomorpha</taxon>
        <taxon>Strongyloidea</taxon>
        <taxon>Ancylostomatidae</taxon>
        <taxon>Ancylostomatinae</taxon>
        <taxon>Ancylostoma</taxon>
    </lineage>
</organism>
<keyword evidence="2" id="KW-1133">Transmembrane helix</keyword>
<feature type="domain" description="Phlebovirus glycoprotein G2 fusion" evidence="3">
    <location>
        <begin position="430"/>
        <end position="731"/>
    </location>
</feature>
<evidence type="ECO:0008006" key="7">
    <source>
        <dbReference type="Google" id="ProtNLM"/>
    </source>
</evidence>
<dbReference type="AlphaFoldDB" id="A0A016SH92"/>
<sequence>MCTTIARIEAILNTRPLTKTSSSDITDLPLRPVDFLRGNLTFSIPSGGIVDDSDDPSYDPELIQTQKQAIEAIESSEKIADKFWQRWNSEYLTSLRELQRVHLKQPRHLSRMTPEIGEIVLVEQELIPRGCWMYGKVTDVITSADGLIRSAKILLPSHKTIQRPLNKIFPLEIRSIPYEKPSTEEIPQVTSTEEIIETEPCERGRRVPARASKTRAYDVIRRYESSLEEPSGSHGSFPLILITVMALISPTVANQQPSITCYDGKVKIAPPAGSFQVCFDENCKTFDGVMQTLNFSLPISPHNSQTNVALILSSNKERLDYKCDPPKYCDHQYFLSKSLLGNPHCWPMGAIGSAVILVHVALLIIAALICTIRKLTTSKTRNLVEEIPMIERQSNGATGLQAFVPAPLPCTKLLAICILLSSAAFSVDACQHGYTRHSVNLVCDESNVCFYHHNEEILFNKLTSEVCIEATYSNKTLGFIKITKKPMKLLCSKILESFTRDTTVRVHHVERCAQAGSCVGNKCHTMPSTETVHELRRYKKYPGYSGCIPICGGIPCGCFLPLPACQFYRIVNRPISRVVYEVVRCSEWIPTIELEMEVTWAGEKTVRTMITKPYMTETVEGYNITVISVQKPMIAAMNQRFAISNDEAFALPERFVVPVECADETQAQFNFSTCNNRIRCHCENSVHRCQCPDESIHLLRNSPSALPINSSLVNLGQIDNNVVATTDEGEFVVVVESKKAAETQEIAEVVTNENCDIQTQVIGCYSCAHGAMLTTSCRSKMTTEITIACENHEFTIKCGPTNATTTTLLAFNHAIVEERCKTDCSGTSEYVVLHGTLHYHVEIPNMTIFEAADHHVPIKRQWLSDFSMPDINPLIKAVTKHWKLTMVAIASAFSITVLLYLLGPIVLVYVVKFLFRIILLTISLVARVVRAAASSCSPTRNQLRSTRSIELKRRLETSKSRRQNFGIEGEDQHAEITRRGEREQSKSTAYPTSSFESSDAPAGHLESPASGLPAEAVENITAAGQQCEQCKACKRG</sequence>
<feature type="compositionally biased region" description="Polar residues" evidence="1">
    <location>
        <begin position="986"/>
        <end position="997"/>
    </location>
</feature>
<evidence type="ECO:0000259" key="4">
    <source>
        <dbReference type="Pfam" id="PF18701"/>
    </source>
</evidence>
<dbReference type="PANTHER" id="PTHR47331:SF1">
    <property type="entry name" value="GAG-LIKE PROTEIN"/>
    <property type="match status" value="1"/>
</dbReference>
<dbReference type="STRING" id="53326.A0A016SH92"/>
<comment type="caution">
    <text evidence="5">The sequence shown here is derived from an EMBL/GenBank/DDBJ whole genome shotgun (WGS) entry which is preliminary data.</text>
</comment>
<evidence type="ECO:0000313" key="5">
    <source>
        <dbReference type="EMBL" id="EYB89674.1"/>
    </source>
</evidence>
<evidence type="ECO:0000256" key="2">
    <source>
        <dbReference type="SAM" id="Phobius"/>
    </source>
</evidence>
<keyword evidence="2" id="KW-0472">Membrane</keyword>
<dbReference type="Pfam" id="PF18701">
    <property type="entry name" value="DUF5641"/>
    <property type="match status" value="1"/>
</dbReference>
<evidence type="ECO:0000313" key="6">
    <source>
        <dbReference type="Proteomes" id="UP000024635"/>
    </source>
</evidence>
<feature type="domain" description="DUF5641" evidence="4">
    <location>
        <begin position="75"/>
        <end position="171"/>
    </location>
</feature>
<evidence type="ECO:0000256" key="1">
    <source>
        <dbReference type="SAM" id="MobiDB-lite"/>
    </source>
</evidence>
<dbReference type="Proteomes" id="UP000024635">
    <property type="component" value="Unassembled WGS sequence"/>
</dbReference>
<protein>
    <recommendedName>
        <fullName evidence="7">Phlebovirus glycoprotein G2 fusion domain-containing protein</fullName>
    </recommendedName>
</protein>
<dbReference type="OrthoDB" id="5870576at2759"/>
<feature type="transmembrane region" description="Helical" evidence="2">
    <location>
        <begin position="346"/>
        <end position="372"/>
    </location>
</feature>
<dbReference type="InterPro" id="IPR040676">
    <property type="entry name" value="DUF5641"/>
</dbReference>
<dbReference type="PANTHER" id="PTHR47331">
    <property type="entry name" value="PHD-TYPE DOMAIN-CONTAINING PROTEIN"/>
    <property type="match status" value="1"/>
</dbReference>
<feature type="transmembrane region" description="Helical" evidence="2">
    <location>
        <begin position="884"/>
        <end position="907"/>
    </location>
</feature>
<gene>
    <name evidence="5" type="primary">Acey_s0229.g2927</name>
    <name evidence="5" type="ORF">Y032_0229g2927</name>
</gene>
<dbReference type="Pfam" id="PF07245">
    <property type="entry name" value="Phlebovirus_G2"/>
    <property type="match status" value="1"/>
</dbReference>
<keyword evidence="6" id="KW-1185">Reference proteome</keyword>
<keyword evidence="2" id="KW-0812">Transmembrane</keyword>
<name>A0A016SH92_9BILA</name>
<accession>A0A016SH92</accession>
<evidence type="ECO:0000259" key="3">
    <source>
        <dbReference type="Pfam" id="PF07245"/>
    </source>
</evidence>
<feature type="compositionally biased region" description="Basic and acidic residues" evidence="1">
    <location>
        <begin position="970"/>
        <end position="985"/>
    </location>
</feature>
<dbReference type="EMBL" id="JARK01001565">
    <property type="protein sequence ID" value="EYB89674.1"/>
    <property type="molecule type" value="Genomic_DNA"/>
</dbReference>
<dbReference type="Gene3D" id="2.60.40.3770">
    <property type="match status" value="1"/>
</dbReference>